<dbReference type="AlphaFoldDB" id="A0A8R1DR03"/>
<feature type="transmembrane region" description="Helical" evidence="3">
    <location>
        <begin position="248"/>
        <end position="271"/>
    </location>
</feature>
<dbReference type="GO" id="GO:0004623">
    <property type="term" value="F:phospholipase A2 activity"/>
    <property type="evidence" value="ECO:0007669"/>
    <property type="project" value="InterPro"/>
</dbReference>
<reference evidence="6" key="1">
    <citation type="submission" date="2010-08" db="EMBL/GenBank/DDBJ databases">
        <authorList>
            <consortium name="Caenorhabditis japonica Sequencing Consortium"/>
            <person name="Wilson R.K."/>
        </authorList>
    </citation>
    <scope>NUCLEOTIDE SEQUENCE [LARGE SCALE GENOMIC DNA]</scope>
    <source>
        <strain evidence="6">DF5081</strain>
    </source>
</reference>
<keyword evidence="3" id="KW-0812">Transmembrane</keyword>
<keyword evidence="6" id="KW-1185">Reference proteome</keyword>
<dbReference type="GO" id="GO:0006644">
    <property type="term" value="P:phospholipid metabolic process"/>
    <property type="evidence" value="ECO:0007669"/>
    <property type="project" value="InterPro"/>
</dbReference>
<dbReference type="EnsemblMetazoa" id="CJA09868.1">
    <property type="protein sequence ID" value="CJA09868.1"/>
    <property type="gene ID" value="WBGene00129072"/>
</dbReference>
<sequence>MLSLLFFVQSSFVFFASAQYSTVPDTLGMFGIPYQQFHCGTGDHITEEAARGVNDSCPTVAPEINHCCAIHDDCYTAQRGLENCDNAFCKCLKRTAVGKLCKDFLAFTCTIVNLYGSDSYNKIDKKFVYKHKTVPSVSSLRDDYKRLYDTCPHQNITLSSCALNYNICAAKKTSNCGIRLVKCLDATELDRDQSEKCDREIGRVTNRILFSKRMDVTMSQIMAYRIEEKLSIVSDLYRQVRLSGKDILFNPTFLGVFFIFVVVVIGIYIRLSSDVEKEKQR</sequence>
<keyword evidence="2" id="KW-0964">Secreted</keyword>
<evidence type="ECO:0000313" key="5">
    <source>
        <dbReference type="EnsemblMetazoa" id="CJA09868.1"/>
    </source>
</evidence>
<protein>
    <recommendedName>
        <fullName evidence="7">Phospholipase A(2)</fullName>
    </recommendedName>
</protein>
<feature type="signal peptide" evidence="4">
    <location>
        <begin position="1"/>
        <end position="18"/>
    </location>
</feature>
<keyword evidence="4" id="KW-0732">Signal</keyword>
<dbReference type="SUPFAM" id="SSF48619">
    <property type="entry name" value="Phospholipase A2, PLA2"/>
    <property type="match status" value="1"/>
</dbReference>
<keyword evidence="3" id="KW-0472">Membrane</keyword>
<name>A0A8R1DR03_CAEJA</name>
<evidence type="ECO:0008006" key="7">
    <source>
        <dbReference type="Google" id="ProtNLM"/>
    </source>
</evidence>
<proteinExistence type="predicted"/>
<dbReference type="InterPro" id="IPR033113">
    <property type="entry name" value="PLA2_histidine"/>
</dbReference>
<comment type="subcellular location">
    <subcellularLocation>
        <location evidence="1">Secreted</location>
    </subcellularLocation>
</comment>
<evidence type="ECO:0000256" key="4">
    <source>
        <dbReference type="SAM" id="SignalP"/>
    </source>
</evidence>
<keyword evidence="3" id="KW-1133">Transmembrane helix</keyword>
<feature type="chain" id="PRO_5035887119" description="Phospholipase A(2)" evidence="4">
    <location>
        <begin position="19"/>
        <end position="281"/>
    </location>
</feature>
<dbReference type="InterPro" id="IPR036444">
    <property type="entry name" value="PLipase_A2_dom_sf"/>
</dbReference>
<dbReference type="GO" id="GO:0050482">
    <property type="term" value="P:arachidonate secretion"/>
    <property type="evidence" value="ECO:0007669"/>
    <property type="project" value="InterPro"/>
</dbReference>
<organism evidence="5 6">
    <name type="scientific">Caenorhabditis japonica</name>
    <dbReference type="NCBI Taxonomy" id="281687"/>
    <lineage>
        <taxon>Eukaryota</taxon>
        <taxon>Metazoa</taxon>
        <taxon>Ecdysozoa</taxon>
        <taxon>Nematoda</taxon>
        <taxon>Chromadorea</taxon>
        <taxon>Rhabditida</taxon>
        <taxon>Rhabditina</taxon>
        <taxon>Rhabditomorpha</taxon>
        <taxon>Rhabditoidea</taxon>
        <taxon>Rhabditidae</taxon>
        <taxon>Peloderinae</taxon>
        <taxon>Caenorhabditis</taxon>
    </lineage>
</organism>
<evidence type="ECO:0000256" key="2">
    <source>
        <dbReference type="ARBA" id="ARBA00022525"/>
    </source>
</evidence>
<evidence type="ECO:0000256" key="1">
    <source>
        <dbReference type="ARBA" id="ARBA00004613"/>
    </source>
</evidence>
<evidence type="ECO:0000256" key="3">
    <source>
        <dbReference type="SAM" id="Phobius"/>
    </source>
</evidence>
<dbReference type="Proteomes" id="UP000005237">
    <property type="component" value="Unassembled WGS sequence"/>
</dbReference>
<accession>A0A8R1DR03</accession>
<dbReference type="PANTHER" id="PTHR34228:SF4">
    <property type="entry name" value="VENOM PROTEIN"/>
    <property type="match status" value="1"/>
</dbReference>
<dbReference type="PROSITE" id="PS00118">
    <property type="entry name" value="PA2_HIS"/>
    <property type="match status" value="1"/>
</dbReference>
<dbReference type="InterPro" id="IPR053322">
    <property type="entry name" value="PLA2-like"/>
</dbReference>
<dbReference type="GO" id="GO:0005576">
    <property type="term" value="C:extracellular region"/>
    <property type="evidence" value="ECO:0007669"/>
    <property type="project" value="UniProtKB-SubCell"/>
</dbReference>
<evidence type="ECO:0000313" key="6">
    <source>
        <dbReference type="Proteomes" id="UP000005237"/>
    </source>
</evidence>
<dbReference type="PANTHER" id="PTHR34228">
    <property type="entry name" value="PROTEIN CBG09474-RELATED"/>
    <property type="match status" value="1"/>
</dbReference>
<reference evidence="5" key="2">
    <citation type="submission" date="2022-06" db="UniProtKB">
        <authorList>
            <consortium name="EnsemblMetazoa"/>
        </authorList>
    </citation>
    <scope>IDENTIFICATION</scope>
    <source>
        <strain evidence="5">DF5081</strain>
    </source>
</reference>